<keyword evidence="4" id="KW-1133">Transmembrane helix</keyword>
<comment type="similarity">
    <text evidence="2">Belongs to the UPF0057 (PMP3) family.</text>
</comment>
<name>A0A6G1GWA0_9PEZI</name>
<accession>A0A6G1GWA0</accession>
<reference evidence="7" key="1">
    <citation type="journal article" date="2020" name="Stud. Mycol.">
        <title>101 Dothideomycetes genomes: a test case for predicting lifestyles and emergence of pathogens.</title>
        <authorList>
            <person name="Haridas S."/>
            <person name="Albert R."/>
            <person name="Binder M."/>
            <person name="Bloem J."/>
            <person name="Labutti K."/>
            <person name="Salamov A."/>
            <person name="Andreopoulos B."/>
            <person name="Baker S."/>
            <person name="Barry K."/>
            <person name="Bills G."/>
            <person name="Bluhm B."/>
            <person name="Cannon C."/>
            <person name="Castanera R."/>
            <person name="Culley D."/>
            <person name="Daum C."/>
            <person name="Ezra D."/>
            <person name="Gonzalez J."/>
            <person name="Henrissat B."/>
            <person name="Kuo A."/>
            <person name="Liang C."/>
            <person name="Lipzen A."/>
            <person name="Lutzoni F."/>
            <person name="Magnuson J."/>
            <person name="Mondo S."/>
            <person name="Nolan M."/>
            <person name="Ohm R."/>
            <person name="Pangilinan J."/>
            <person name="Park H.-J."/>
            <person name="Ramirez L."/>
            <person name="Alfaro M."/>
            <person name="Sun H."/>
            <person name="Tritt A."/>
            <person name="Yoshinaga Y."/>
            <person name="Zwiers L.-H."/>
            <person name="Turgeon B."/>
            <person name="Goodwin S."/>
            <person name="Spatafora J."/>
            <person name="Crous P."/>
            <person name="Grigoriev I."/>
        </authorList>
    </citation>
    <scope>NUCLEOTIDE SEQUENCE</scope>
    <source>
        <strain evidence="7">CBS 113979</strain>
    </source>
</reference>
<feature type="compositionally biased region" description="Basic and acidic residues" evidence="6">
    <location>
        <begin position="64"/>
        <end position="76"/>
    </location>
</feature>
<dbReference type="OrthoDB" id="2802411at2759"/>
<dbReference type="PANTHER" id="PTHR21659">
    <property type="entry name" value="HYDROPHOBIC PROTEIN RCI2 LOW TEMPERATURE AND SALT RESPONSIVE PROTEIN LTI6 -RELATED"/>
    <property type="match status" value="1"/>
</dbReference>
<dbReference type="EMBL" id="ML977164">
    <property type="protein sequence ID" value="KAF1985084.1"/>
    <property type="molecule type" value="Genomic_DNA"/>
</dbReference>
<protein>
    <submittedName>
        <fullName evidence="7">Uncharacterized protein</fullName>
    </submittedName>
</protein>
<dbReference type="GO" id="GO:0016020">
    <property type="term" value="C:membrane"/>
    <property type="evidence" value="ECO:0007669"/>
    <property type="project" value="UniProtKB-SubCell"/>
</dbReference>
<evidence type="ECO:0000313" key="8">
    <source>
        <dbReference type="Proteomes" id="UP000800041"/>
    </source>
</evidence>
<comment type="subcellular location">
    <subcellularLocation>
        <location evidence="1">Membrane</location>
    </subcellularLocation>
</comment>
<proteinExistence type="inferred from homology"/>
<feature type="compositionally biased region" description="Low complexity" evidence="6">
    <location>
        <begin position="118"/>
        <end position="132"/>
    </location>
</feature>
<dbReference type="AlphaFoldDB" id="A0A6G1GWA0"/>
<feature type="compositionally biased region" description="Low complexity" evidence="6">
    <location>
        <begin position="91"/>
        <end position="102"/>
    </location>
</feature>
<evidence type="ECO:0000256" key="1">
    <source>
        <dbReference type="ARBA" id="ARBA00004370"/>
    </source>
</evidence>
<dbReference type="PANTHER" id="PTHR21659:SF57">
    <property type="entry name" value="PLASMA MEMBRANE PROTEOLIPID 31"/>
    <property type="match status" value="1"/>
</dbReference>
<organism evidence="7 8">
    <name type="scientific">Aulographum hederae CBS 113979</name>
    <dbReference type="NCBI Taxonomy" id="1176131"/>
    <lineage>
        <taxon>Eukaryota</taxon>
        <taxon>Fungi</taxon>
        <taxon>Dikarya</taxon>
        <taxon>Ascomycota</taxon>
        <taxon>Pezizomycotina</taxon>
        <taxon>Dothideomycetes</taxon>
        <taxon>Pleosporomycetidae</taxon>
        <taxon>Aulographales</taxon>
        <taxon>Aulographaceae</taxon>
    </lineage>
</organism>
<evidence type="ECO:0000256" key="6">
    <source>
        <dbReference type="SAM" id="MobiDB-lite"/>
    </source>
</evidence>
<dbReference type="InterPro" id="IPR000612">
    <property type="entry name" value="PMP3"/>
</dbReference>
<evidence type="ECO:0000256" key="4">
    <source>
        <dbReference type="ARBA" id="ARBA00022989"/>
    </source>
</evidence>
<evidence type="ECO:0000256" key="5">
    <source>
        <dbReference type="ARBA" id="ARBA00023136"/>
    </source>
</evidence>
<gene>
    <name evidence="7" type="ORF">K402DRAFT_395136</name>
</gene>
<dbReference type="Pfam" id="PF01679">
    <property type="entry name" value="Pmp3"/>
    <property type="match status" value="1"/>
</dbReference>
<keyword evidence="5" id="KW-0472">Membrane</keyword>
<evidence type="ECO:0000313" key="7">
    <source>
        <dbReference type="EMBL" id="KAF1985084.1"/>
    </source>
</evidence>
<dbReference type="PROSITE" id="PS01309">
    <property type="entry name" value="UPF0057"/>
    <property type="match status" value="1"/>
</dbReference>
<keyword evidence="3" id="KW-0812">Transmembrane</keyword>
<evidence type="ECO:0000256" key="3">
    <source>
        <dbReference type="ARBA" id="ARBA00022692"/>
    </source>
</evidence>
<dbReference type="Proteomes" id="UP000800041">
    <property type="component" value="Unassembled WGS sequence"/>
</dbReference>
<feature type="region of interest" description="Disordered" evidence="6">
    <location>
        <begin position="64"/>
        <end position="178"/>
    </location>
</feature>
<keyword evidence="8" id="KW-1185">Reference proteome</keyword>
<sequence>MCCGGSDLFLGILSILFPPIGVWVKRGICHPDSLINIALCCLGYLPGLLHSWYIISAYPEETEYERIPQHSPENPRSRNRVAYDYVQPPRQQQQGGAAAKQSNGGGARYGTISANASAAPGGQFHGQAQGAQNSFVPGQGPPPAVMDAGDGGEGSSNGAPPPSYDDAIKGDNKIQSQD</sequence>
<evidence type="ECO:0000256" key="2">
    <source>
        <dbReference type="ARBA" id="ARBA00009530"/>
    </source>
</evidence>